<reference evidence="1 2" key="1">
    <citation type="submission" date="2011-02" db="EMBL/GenBank/DDBJ databases">
        <title>The Genome Sequence of Sphaeroforma arctica JP610.</title>
        <authorList>
            <consortium name="The Broad Institute Genome Sequencing Platform"/>
            <person name="Russ C."/>
            <person name="Cuomo C."/>
            <person name="Young S.K."/>
            <person name="Zeng Q."/>
            <person name="Gargeya S."/>
            <person name="Alvarado L."/>
            <person name="Berlin A."/>
            <person name="Chapman S.B."/>
            <person name="Chen Z."/>
            <person name="Freedman E."/>
            <person name="Gellesch M."/>
            <person name="Goldberg J."/>
            <person name="Griggs A."/>
            <person name="Gujja S."/>
            <person name="Heilman E."/>
            <person name="Heiman D."/>
            <person name="Howarth C."/>
            <person name="Mehta T."/>
            <person name="Neiman D."/>
            <person name="Pearson M."/>
            <person name="Roberts A."/>
            <person name="Saif S."/>
            <person name="Shea T."/>
            <person name="Shenoy N."/>
            <person name="Sisk P."/>
            <person name="Stolte C."/>
            <person name="Sykes S."/>
            <person name="White J."/>
            <person name="Yandava C."/>
            <person name="Burger G."/>
            <person name="Gray M.W."/>
            <person name="Holland P.W.H."/>
            <person name="King N."/>
            <person name="Lang F.B.F."/>
            <person name="Roger A.J."/>
            <person name="Ruiz-Trillo I."/>
            <person name="Haas B."/>
            <person name="Nusbaum C."/>
            <person name="Birren B."/>
        </authorList>
    </citation>
    <scope>NUCLEOTIDE SEQUENCE [LARGE SCALE GENOMIC DNA]</scope>
    <source>
        <strain evidence="1 2">JP610</strain>
    </source>
</reference>
<dbReference type="Proteomes" id="UP000054560">
    <property type="component" value="Unassembled WGS sequence"/>
</dbReference>
<evidence type="ECO:0000313" key="1">
    <source>
        <dbReference type="EMBL" id="KNC82336.1"/>
    </source>
</evidence>
<keyword evidence="2" id="KW-1185">Reference proteome</keyword>
<dbReference type="SUPFAM" id="SSF46689">
    <property type="entry name" value="Homeodomain-like"/>
    <property type="match status" value="1"/>
</dbReference>
<gene>
    <name evidence="1" type="ORF">SARC_05375</name>
</gene>
<proteinExistence type="predicted"/>
<sequence length="158" mass="18718">ENIAWLAISAWYYYNLTYDDIKLLFRVSDSTTRRIVKQWLSIGSLVKVTKQRKRRDDLLRTKELISQVETMYNEKPAIYLDELQRQVQRANGGKTISYATILRIIQFDLKYTRQIKEKAARYASFGAQTDFFTCLSWVRLCSPICHIQYVCFICNNYS</sequence>
<dbReference type="GeneID" id="25905879"/>
<dbReference type="InterPro" id="IPR009057">
    <property type="entry name" value="Homeodomain-like_sf"/>
</dbReference>
<protein>
    <submittedName>
        <fullName evidence="1">Uncharacterized protein</fullName>
    </submittedName>
</protein>
<name>A0A0L0G0G7_9EUKA</name>
<accession>A0A0L0G0G7</accession>
<evidence type="ECO:0000313" key="2">
    <source>
        <dbReference type="Proteomes" id="UP000054560"/>
    </source>
</evidence>
<dbReference type="EMBL" id="KQ241936">
    <property type="protein sequence ID" value="KNC82336.1"/>
    <property type="molecule type" value="Genomic_DNA"/>
</dbReference>
<dbReference type="RefSeq" id="XP_014156238.1">
    <property type="nucleotide sequence ID" value="XM_014300763.1"/>
</dbReference>
<dbReference type="OrthoDB" id="107171at2759"/>
<dbReference type="AlphaFoldDB" id="A0A0L0G0G7"/>
<feature type="non-terminal residue" evidence="1">
    <location>
        <position position="1"/>
    </location>
</feature>
<organism evidence="1 2">
    <name type="scientific">Sphaeroforma arctica JP610</name>
    <dbReference type="NCBI Taxonomy" id="667725"/>
    <lineage>
        <taxon>Eukaryota</taxon>
        <taxon>Ichthyosporea</taxon>
        <taxon>Ichthyophonida</taxon>
        <taxon>Sphaeroforma</taxon>
    </lineage>
</organism>